<comment type="subcellular location">
    <subcellularLocation>
        <location evidence="1">Nucleus</location>
    </subcellularLocation>
</comment>
<evidence type="ECO:0000256" key="7">
    <source>
        <dbReference type="ARBA" id="ARBA00023163"/>
    </source>
</evidence>
<dbReference type="EMBL" id="JAGPYM010000001">
    <property type="protein sequence ID" value="KAH6900429.1"/>
    <property type="molecule type" value="Genomic_DNA"/>
</dbReference>
<feature type="compositionally biased region" description="Basic and acidic residues" evidence="10">
    <location>
        <begin position="461"/>
        <end position="471"/>
    </location>
</feature>
<feature type="compositionally biased region" description="Basic and acidic residues" evidence="10">
    <location>
        <begin position="631"/>
        <end position="649"/>
    </location>
</feature>
<dbReference type="GO" id="GO:0070210">
    <property type="term" value="C:Rpd3L-Expanded complex"/>
    <property type="evidence" value="ECO:0007669"/>
    <property type="project" value="TreeGrafter"/>
</dbReference>
<keyword evidence="3" id="KW-0678">Repressor</keyword>
<comment type="caution">
    <text evidence="12">The sequence shown here is derived from an EMBL/GenBank/DDBJ whole genome shotgun (WGS) entry which is preliminary data.</text>
</comment>
<keyword evidence="8" id="KW-0539">Nucleus</keyword>
<feature type="region of interest" description="Disordered" evidence="10">
    <location>
        <begin position="383"/>
        <end position="649"/>
    </location>
</feature>
<name>A0A9P8WI28_9HYPO</name>
<keyword evidence="6" id="KW-0805">Transcription regulation</keyword>
<dbReference type="GO" id="GO:0032221">
    <property type="term" value="C:Rpd3S complex"/>
    <property type="evidence" value="ECO:0007669"/>
    <property type="project" value="UniProtKB-ARBA"/>
</dbReference>
<keyword evidence="13" id="KW-1185">Reference proteome</keyword>
<dbReference type="OrthoDB" id="1918432at2759"/>
<keyword evidence="5" id="KW-0156">Chromatin regulator</keyword>
<feature type="compositionally biased region" description="Acidic residues" evidence="10">
    <location>
        <begin position="403"/>
        <end position="418"/>
    </location>
</feature>
<dbReference type="InterPro" id="IPR003084">
    <property type="entry name" value="HDAC_I/II"/>
</dbReference>
<evidence type="ECO:0000256" key="5">
    <source>
        <dbReference type="ARBA" id="ARBA00022853"/>
    </source>
</evidence>
<keyword evidence="7" id="KW-0804">Transcription</keyword>
<gene>
    <name evidence="12" type="ORF">B0T10DRAFT_470656</name>
</gene>
<dbReference type="InterPro" id="IPR037138">
    <property type="entry name" value="His_deacetylse_dom_sf"/>
</dbReference>
<dbReference type="GO" id="GO:0033698">
    <property type="term" value="C:Rpd3L complex"/>
    <property type="evidence" value="ECO:0007669"/>
    <property type="project" value="UniProtKB-ARBA"/>
</dbReference>
<dbReference type="CDD" id="cd10004">
    <property type="entry name" value="RPD3-like"/>
    <property type="match status" value="1"/>
</dbReference>
<dbReference type="Gene3D" id="3.40.800.20">
    <property type="entry name" value="Histone deacetylase domain"/>
    <property type="match status" value="1"/>
</dbReference>
<evidence type="ECO:0000256" key="3">
    <source>
        <dbReference type="ARBA" id="ARBA00022491"/>
    </source>
</evidence>
<evidence type="ECO:0000256" key="9">
    <source>
        <dbReference type="ARBA" id="ARBA00061569"/>
    </source>
</evidence>
<proteinExistence type="inferred from homology"/>
<evidence type="ECO:0000256" key="8">
    <source>
        <dbReference type="ARBA" id="ARBA00023242"/>
    </source>
</evidence>
<dbReference type="Proteomes" id="UP000777438">
    <property type="component" value="Unassembled WGS sequence"/>
</dbReference>
<dbReference type="EC" id="3.5.1.98" evidence="2"/>
<dbReference type="InterPro" id="IPR000286">
    <property type="entry name" value="HDACs"/>
</dbReference>
<feature type="compositionally biased region" description="Basic and acidic residues" evidence="10">
    <location>
        <begin position="513"/>
        <end position="539"/>
    </location>
</feature>
<dbReference type="SUPFAM" id="SSF52768">
    <property type="entry name" value="Arginase/deacetylase"/>
    <property type="match status" value="1"/>
</dbReference>
<reference evidence="12 13" key="1">
    <citation type="journal article" date="2021" name="Nat. Commun.">
        <title>Genetic determinants of endophytism in the Arabidopsis root mycobiome.</title>
        <authorList>
            <person name="Mesny F."/>
            <person name="Miyauchi S."/>
            <person name="Thiergart T."/>
            <person name="Pickel B."/>
            <person name="Atanasova L."/>
            <person name="Karlsson M."/>
            <person name="Huettel B."/>
            <person name="Barry K.W."/>
            <person name="Haridas S."/>
            <person name="Chen C."/>
            <person name="Bauer D."/>
            <person name="Andreopoulos W."/>
            <person name="Pangilinan J."/>
            <person name="LaButti K."/>
            <person name="Riley R."/>
            <person name="Lipzen A."/>
            <person name="Clum A."/>
            <person name="Drula E."/>
            <person name="Henrissat B."/>
            <person name="Kohler A."/>
            <person name="Grigoriev I.V."/>
            <person name="Martin F.M."/>
            <person name="Hacquard S."/>
        </authorList>
    </citation>
    <scope>NUCLEOTIDE SEQUENCE [LARGE SCALE GENOMIC DNA]</scope>
    <source>
        <strain evidence="12 13">MPI-CAGE-CH-0241</strain>
    </source>
</reference>
<evidence type="ECO:0000259" key="11">
    <source>
        <dbReference type="Pfam" id="PF00850"/>
    </source>
</evidence>
<accession>A0A9P8WI28</accession>
<evidence type="ECO:0000256" key="4">
    <source>
        <dbReference type="ARBA" id="ARBA00022801"/>
    </source>
</evidence>
<feature type="compositionally biased region" description="Basic and acidic residues" evidence="10">
    <location>
        <begin position="419"/>
        <end position="437"/>
    </location>
</feature>
<feature type="domain" description="Histone deacetylase" evidence="11">
    <location>
        <begin position="38"/>
        <end position="326"/>
    </location>
</feature>
<dbReference type="AlphaFoldDB" id="A0A9P8WI28"/>
<evidence type="ECO:0000313" key="12">
    <source>
        <dbReference type="EMBL" id="KAH6900429.1"/>
    </source>
</evidence>
<evidence type="ECO:0000256" key="6">
    <source>
        <dbReference type="ARBA" id="ARBA00023015"/>
    </source>
</evidence>
<dbReference type="PRINTS" id="PR01270">
    <property type="entry name" value="HDASUPER"/>
</dbReference>
<keyword evidence="4" id="KW-0378">Hydrolase</keyword>
<dbReference type="InterPro" id="IPR023801">
    <property type="entry name" value="His_deacetylse_dom"/>
</dbReference>
<dbReference type="PANTHER" id="PTHR10625">
    <property type="entry name" value="HISTONE DEACETYLASE HDAC1-RELATED"/>
    <property type="match status" value="1"/>
</dbReference>
<dbReference type="PRINTS" id="PR01271">
    <property type="entry name" value="HISDACETLASE"/>
</dbReference>
<dbReference type="Pfam" id="PF00850">
    <property type="entry name" value="Hist_deacetyl"/>
    <property type="match status" value="1"/>
</dbReference>
<comment type="similarity">
    <text evidence="9">Belongs to the histone deacetylase family. HD Type 1 subfamily.</text>
</comment>
<protein>
    <recommendedName>
        <fullName evidence="2">histone deacetylase</fullName>
        <ecNumber evidence="2">3.5.1.98</ecNumber>
    </recommendedName>
</protein>
<feature type="compositionally biased region" description="Basic and acidic residues" evidence="10">
    <location>
        <begin position="597"/>
        <end position="623"/>
    </location>
</feature>
<dbReference type="InterPro" id="IPR023696">
    <property type="entry name" value="Ureohydrolase_dom_sf"/>
</dbReference>
<dbReference type="GO" id="GO:0031507">
    <property type="term" value="P:heterochromatin formation"/>
    <property type="evidence" value="ECO:0007669"/>
    <property type="project" value="TreeGrafter"/>
</dbReference>
<evidence type="ECO:0000256" key="1">
    <source>
        <dbReference type="ARBA" id="ARBA00004123"/>
    </source>
</evidence>
<sequence length="649" mass="72389">MGDITVQLGSTALNGGSPKKVAYFYDSDIGNYAYVTGHPMKPHRIRLAHSLIMQYNLYQKMEIYRAKPATRGEMTQFHTDDYIDFLQKVTPDNMDSFMREQGKYNVGDDCPVFDGLFEFCGISAGGSMEGAARLNREKCDIAINWAGGLHHAKKCEASGFCYVNDIVLGILELLRFKKRVLYIDIDVHHGDGVEEAFYTTDRVMTVSFHKYGEYFPGTGELRDTGIGQGKNYAVNFPLRDGITDETYKSIFEPVIENVMKYFQPEAVVLQCGGDSLSGDRLGCFNLSMDGHANCVNFVKSFNLPTLVLGGGGYTMRNVARTWAFETGVLVGQEMKRTLPYNEYYEYYAPDFELNVRSSNMENSNSRDYLDKIKSAVIDNLRQTGPAPSVQMQDVPRKPFGGMTDEEEAELDDLDEDENKDVRMTERQWDKHIEHGADFEPSEDDDDMARKHGATRQKDKKRTFTDFRKGEMEVDSANSSPAPDANGASAEDPTPEETHDINDDTIEDISAQEPAEKEQPEEKEVEKTVEAAKETEKAGVDVDGDVGMTDSAPAEETTTIKKEEVEPEAAPEKAPAETSAEEEPTVKETTPQAATKEPTPESKSPKDVTEKATEISAEKAKEAEPVDAMDVDTEKDKPEEAKKKSKSPEH</sequence>
<organism evidence="12 13">
    <name type="scientific">Thelonectria olida</name>
    <dbReference type="NCBI Taxonomy" id="1576542"/>
    <lineage>
        <taxon>Eukaryota</taxon>
        <taxon>Fungi</taxon>
        <taxon>Dikarya</taxon>
        <taxon>Ascomycota</taxon>
        <taxon>Pezizomycotina</taxon>
        <taxon>Sordariomycetes</taxon>
        <taxon>Hypocreomycetidae</taxon>
        <taxon>Hypocreales</taxon>
        <taxon>Nectriaceae</taxon>
        <taxon>Thelonectria</taxon>
    </lineage>
</organism>
<evidence type="ECO:0000256" key="2">
    <source>
        <dbReference type="ARBA" id="ARBA00012111"/>
    </source>
</evidence>
<dbReference type="FunFam" id="3.40.800.20:FF:000001">
    <property type="entry name" value="Histone deacetylase"/>
    <property type="match status" value="1"/>
</dbReference>
<evidence type="ECO:0000313" key="13">
    <source>
        <dbReference type="Proteomes" id="UP000777438"/>
    </source>
</evidence>
<feature type="compositionally biased region" description="Basic and acidic residues" evidence="10">
    <location>
        <begin position="557"/>
        <end position="574"/>
    </location>
</feature>
<dbReference type="PANTHER" id="PTHR10625:SF10">
    <property type="entry name" value="HISTONE DEACETYLASE HDAC1"/>
    <property type="match status" value="1"/>
</dbReference>
<feature type="compositionally biased region" description="Basic residues" evidence="10">
    <location>
        <begin position="450"/>
        <end position="460"/>
    </location>
</feature>
<evidence type="ECO:0000256" key="10">
    <source>
        <dbReference type="SAM" id="MobiDB-lite"/>
    </source>
</evidence>
<dbReference type="GO" id="GO:0141221">
    <property type="term" value="F:histone deacetylase activity, hydrolytic mechanism"/>
    <property type="evidence" value="ECO:0007669"/>
    <property type="project" value="UniProtKB-EC"/>
</dbReference>